<feature type="compositionally biased region" description="Polar residues" evidence="1">
    <location>
        <begin position="194"/>
        <end position="205"/>
    </location>
</feature>
<reference key="1">
    <citation type="journal article" date="2000" name="Nature">
        <title>Sequence and analysis of chromosome 1 of the plant Arabidopsis thaliana.</title>
        <authorList>
            <person name="Theologis A."/>
            <person name="Ecker J.R."/>
            <person name="Palm C.J."/>
            <person name="Federspiel N.A."/>
            <person name="Kaul S."/>
            <person name="White O."/>
            <person name="Alonso J."/>
            <person name="Altafi H."/>
            <person name="Araujo R."/>
            <person name="Bowman C.L."/>
            <person name="Brooks S.Y."/>
            <person name="Buehler E."/>
            <person name="Chan A."/>
            <person name="Chao Q."/>
            <person name="Chen H."/>
            <person name="Cheuk R.F."/>
            <person name="Chin C.W."/>
            <person name="Chung M.K."/>
            <person name="Conn L."/>
            <person name="Conway A.B."/>
            <person name="Conway A.R."/>
            <person name="Creasy T.H."/>
            <person name="Dewar K."/>
            <person name="Dunn P."/>
            <person name="Etgu P."/>
            <person name="Feldblyum T.V."/>
            <person name="Feng J."/>
            <person name="Fong B."/>
            <person name="Fujii C.Y."/>
            <person name="Gill J.E."/>
            <person name="Goldsmith A.D."/>
            <person name="Haas B."/>
            <person name="Hansen N.F."/>
            <person name="Hughes B."/>
            <person name="Huizar L."/>
            <person name="Hunter J.L."/>
            <person name="Jenkins J."/>
            <person name="Johnson-Hopson C."/>
            <person name="Khan S."/>
            <person name="Khaykin E."/>
            <person name="Kim C.J."/>
            <person name="Koo H.L."/>
            <person name="Kremenetskaia I."/>
            <person name="Kurtz D.B."/>
            <person name="Kwan A."/>
            <person name="Lam B."/>
            <person name="Langin-Hooper S."/>
            <person name="Lee A."/>
            <person name="Lee J.M."/>
            <person name="Lenz C.A."/>
            <person name="Li J.H."/>
            <person name="Li Y."/>
            <person name="Lin X."/>
            <person name="Liu S.X."/>
            <person name="Liu Z.A."/>
            <person name="Luros J.S."/>
            <person name="Maiti R."/>
            <person name="Marziali A."/>
            <person name="Militscher J."/>
            <person name="Miranda M."/>
            <person name="Nguyen M."/>
            <person name="Nierman W.C."/>
            <person name="Osborne B.I."/>
            <person name="Pai G."/>
            <person name="Peterson J."/>
            <person name="Pham P.K."/>
            <person name="Rizzo M."/>
            <person name="Rooney T."/>
            <person name="Rowley D."/>
            <person name="Sakano H."/>
            <person name="Salzberg S.L."/>
            <person name="Schwartz J.R."/>
            <person name="Shinn P."/>
            <person name="Southwick A.M."/>
            <person name="Sun H."/>
            <person name="Tallon L.J."/>
            <person name="Tambunga G."/>
            <person name="Toriumi M.J."/>
            <person name="Town C.D."/>
            <person name="Utterback T."/>
            <person name="Van Aken S."/>
            <person name="Vaysberg M."/>
            <person name="Vysotskaia V.S."/>
            <person name="Walker M."/>
            <person name="Wu D."/>
            <person name="Yu G."/>
            <person name="Fraser C.M."/>
            <person name="Venter J.C."/>
            <person name="Davis R.W."/>
        </authorList>
    </citation>
    <scope>NUCLEOTIDE SEQUENCE [LARGE SCALE GENOMIC DNA]</scope>
    <source>
        <strain>cv. Columbia</strain>
    </source>
</reference>
<dbReference type="EMBL" id="AC005106">
    <property type="protein sequence ID" value="AAF79738.1"/>
    <property type="molecule type" value="Genomic_DNA"/>
</dbReference>
<feature type="compositionally biased region" description="Polar residues" evidence="1">
    <location>
        <begin position="216"/>
        <end position="232"/>
    </location>
</feature>
<feature type="region of interest" description="Disordered" evidence="1">
    <location>
        <begin position="259"/>
        <end position="296"/>
    </location>
</feature>
<dbReference type="AlphaFoldDB" id="Q9ZVZ5"/>
<dbReference type="ExpressionAtlas" id="Q9ZVZ5">
    <property type="expression patterns" value="baseline and differential"/>
</dbReference>
<feature type="compositionally biased region" description="Polar residues" evidence="1">
    <location>
        <begin position="286"/>
        <end position="296"/>
    </location>
</feature>
<accession>Q9ZVZ5</accession>
<protein>
    <submittedName>
        <fullName evidence="2">T25N20.8</fullName>
    </submittedName>
</protein>
<dbReference type="PANTHER" id="PTHR35986:SF1">
    <property type="entry name" value="OS10G0430800 PROTEIN"/>
    <property type="match status" value="1"/>
</dbReference>
<reference evidence="2" key="3">
    <citation type="submission" date="2000-06" db="EMBL/GenBank/DDBJ databases">
        <authorList>
            <person name="Cheuk R."/>
            <person name="Shinn P."/>
            <person name="Brooks S."/>
            <person name="Buehler E."/>
            <person name="Chao Q."/>
            <person name="Johnson-Hopson C."/>
            <person name="Khan S."/>
            <person name="Kim C."/>
            <person name="Altafi H."/>
            <person name="Bei B."/>
            <person name="Chin C."/>
            <person name="Chiou J."/>
            <person name="Choi E."/>
            <person name="Conn L."/>
            <person name="Conway A."/>
            <person name="Gonzalez A."/>
            <person name="Hansen N."/>
            <person name="Howing B."/>
            <person name="Koo T."/>
            <person name="Lam B."/>
            <person name="Lee J."/>
            <person name="Lenz C."/>
            <person name="Li J."/>
            <person name="Liu A."/>
            <person name="Liu J."/>
            <person name="Liu S."/>
            <person name="Mukharsky N."/>
            <person name="Nguyen M."/>
            <person name="Palm C."/>
            <person name="Pham P."/>
            <person name="Sakano H."/>
            <person name="Schwartz J."/>
            <person name="Southwick A."/>
            <person name="Thaveri A."/>
            <person name="Toriumi M."/>
            <person name="Vaysberg M."/>
            <person name="Yu G."/>
            <person name="Davis R."/>
            <person name="Federspiel N."/>
            <person name="Theologis A."/>
            <person name="Ecker J."/>
        </authorList>
    </citation>
    <scope>NUCLEOTIDE SEQUENCE</scope>
</reference>
<feature type="compositionally biased region" description="Basic residues" evidence="1">
    <location>
        <begin position="268"/>
        <end position="281"/>
    </location>
</feature>
<name>Q9ZVZ5_ARATH</name>
<dbReference type="PANTHER" id="PTHR35986">
    <property type="entry name" value="EXPRESSED PROTEIN"/>
    <property type="match status" value="1"/>
</dbReference>
<evidence type="ECO:0000313" key="2">
    <source>
        <dbReference type="EMBL" id="AAF79738.1"/>
    </source>
</evidence>
<reference evidence="2" key="2">
    <citation type="submission" date="2000-06" db="EMBL/GenBank/DDBJ databases">
        <title>Genomic sequence for Arabidopsis thaliana BAC T25N20 from chromosome I.</title>
        <authorList>
            <person name="Johnson-Hopson C."/>
            <person name="Brooks S."/>
            <person name="Buehler E."/>
            <person name="Chao Q."/>
            <person name="Khan S."/>
            <person name="Kim C."/>
            <person name="Shinn P."/>
            <person name="Altafi H."/>
            <person name="Bei Q."/>
            <person name="Chin C."/>
            <person name="Chiou J."/>
            <person name="Choi E."/>
            <person name="Conn L."/>
            <person name="Conway A."/>
            <person name="Gonzales A."/>
            <person name="Hansen N."/>
            <person name="Howing B."/>
            <person name="Koo T."/>
            <person name="Lam B."/>
            <person name="Lee J."/>
            <person name="Lenz C."/>
            <person name="Li J."/>
            <person name="Liu A."/>
            <person name="Liu K."/>
            <person name="Liu S."/>
            <person name="Mukharsky N."/>
            <person name="Nguyen M."/>
            <person name="Palm C."/>
            <person name="Pham P."/>
            <person name="Sakano H."/>
            <person name="Schwartz J."/>
            <person name="Southwick A."/>
            <person name="Thaveri A."/>
            <person name="Toriumi M."/>
            <person name="Vaysberg M."/>
            <person name="Yu G."/>
            <person name="Federspiel N.A."/>
            <person name="Theologis A."/>
            <person name="Ecker J.R."/>
        </authorList>
    </citation>
    <scope>NUCLEOTIDE SEQUENCE</scope>
</reference>
<sequence length="296" mass="33385">MAMAALNQLFVVLASKPEQEKITPEESRAIVSCHFKALWTAGFASGVGGGLTWQVTKKLKKPKGLERVALAAGNYLHIFVYDHSFRLSEKCCVFFFSFTSTQELLLRLLLLLGIGQVPNMQFHPLIISLVKMLHECRKSFLVRSNRGEAWRWQLMSKHFYPESVYGDEGDKPQMRWRRRTTFTEIASSYDDVNATKSQRNPNGLPNPSHRRISGGSDASKTKQTLQNSSGNSDGEMAEEDVLDIVFGCSEATESIPAPVISKLASKTQTRKQKRAQRRQRLKNREASTNTPQYELA</sequence>
<evidence type="ECO:0000256" key="1">
    <source>
        <dbReference type="SAM" id="MobiDB-lite"/>
    </source>
</evidence>
<feature type="region of interest" description="Disordered" evidence="1">
    <location>
        <begin position="189"/>
        <end position="236"/>
    </location>
</feature>
<proteinExistence type="predicted"/>
<organism evidence="2">
    <name type="scientific">Arabidopsis thaliana</name>
    <name type="common">Mouse-ear cress</name>
    <dbReference type="NCBI Taxonomy" id="3702"/>
    <lineage>
        <taxon>Eukaryota</taxon>
        <taxon>Viridiplantae</taxon>
        <taxon>Streptophyta</taxon>
        <taxon>Embryophyta</taxon>
        <taxon>Tracheophyta</taxon>
        <taxon>Spermatophyta</taxon>
        <taxon>Magnoliopsida</taxon>
        <taxon>eudicotyledons</taxon>
        <taxon>Gunneridae</taxon>
        <taxon>Pentapetalae</taxon>
        <taxon>rosids</taxon>
        <taxon>malvids</taxon>
        <taxon>Brassicales</taxon>
        <taxon>Brassicaceae</taxon>
        <taxon>Camelineae</taxon>
        <taxon>Arabidopsis</taxon>
    </lineage>
</organism>